<gene>
    <name evidence="2" type="ORF">SDJN03_30033</name>
</gene>
<keyword evidence="3" id="KW-1185">Reference proteome</keyword>
<name>A0AAV6LV35_9ROSI</name>
<feature type="signal peptide" evidence="1">
    <location>
        <begin position="1"/>
        <end position="19"/>
    </location>
</feature>
<organism evidence="2 3">
    <name type="scientific">Cucurbita argyrosperma subsp. sororia</name>
    <dbReference type="NCBI Taxonomy" id="37648"/>
    <lineage>
        <taxon>Eukaryota</taxon>
        <taxon>Viridiplantae</taxon>
        <taxon>Streptophyta</taxon>
        <taxon>Embryophyta</taxon>
        <taxon>Tracheophyta</taxon>
        <taxon>Spermatophyta</taxon>
        <taxon>Magnoliopsida</taxon>
        <taxon>eudicotyledons</taxon>
        <taxon>Gunneridae</taxon>
        <taxon>Pentapetalae</taxon>
        <taxon>rosids</taxon>
        <taxon>fabids</taxon>
        <taxon>Cucurbitales</taxon>
        <taxon>Cucurbitaceae</taxon>
        <taxon>Cucurbiteae</taxon>
        <taxon>Cucurbita</taxon>
    </lineage>
</organism>
<dbReference type="AlphaFoldDB" id="A0AAV6LV35"/>
<dbReference type="Proteomes" id="UP000685013">
    <property type="component" value="Chromosome 20"/>
</dbReference>
<dbReference type="EMBL" id="JAGKQH010000020">
    <property type="protein sequence ID" value="KAG6571118.1"/>
    <property type="molecule type" value="Genomic_DNA"/>
</dbReference>
<evidence type="ECO:0000313" key="2">
    <source>
        <dbReference type="EMBL" id="KAG6571118.1"/>
    </source>
</evidence>
<protein>
    <recommendedName>
        <fullName evidence="4">Secreted protein</fullName>
    </recommendedName>
</protein>
<proteinExistence type="predicted"/>
<sequence>MKSLCVLLALQVPFDVSFILNNLPSKASWPYDNSLRMVLLQSQSLAGWKKRTRIFNFMEKRRITTAPVEKNRARGRGPGILLFFHWFVPMNDRRLSNERSHHFCCSLFPIWYYA</sequence>
<feature type="non-terminal residue" evidence="2">
    <location>
        <position position="1"/>
    </location>
</feature>
<evidence type="ECO:0000313" key="3">
    <source>
        <dbReference type="Proteomes" id="UP000685013"/>
    </source>
</evidence>
<reference evidence="2 3" key="1">
    <citation type="journal article" date="2021" name="Hortic Res">
        <title>The domestication of Cucurbita argyrosperma as revealed by the genome of its wild relative.</title>
        <authorList>
            <person name="Barrera-Redondo J."/>
            <person name="Sanchez-de la Vega G."/>
            <person name="Aguirre-Liguori J.A."/>
            <person name="Castellanos-Morales G."/>
            <person name="Gutierrez-Guerrero Y.T."/>
            <person name="Aguirre-Dugua X."/>
            <person name="Aguirre-Planter E."/>
            <person name="Tenaillon M.I."/>
            <person name="Lira-Saade R."/>
            <person name="Eguiarte L.E."/>
        </authorList>
    </citation>
    <scope>NUCLEOTIDE SEQUENCE [LARGE SCALE GENOMIC DNA]</scope>
    <source>
        <strain evidence="2">JBR-2021</strain>
    </source>
</reference>
<keyword evidence="1" id="KW-0732">Signal</keyword>
<evidence type="ECO:0000256" key="1">
    <source>
        <dbReference type="SAM" id="SignalP"/>
    </source>
</evidence>
<comment type="caution">
    <text evidence="2">The sequence shown here is derived from an EMBL/GenBank/DDBJ whole genome shotgun (WGS) entry which is preliminary data.</text>
</comment>
<evidence type="ECO:0008006" key="4">
    <source>
        <dbReference type="Google" id="ProtNLM"/>
    </source>
</evidence>
<feature type="chain" id="PRO_5043316415" description="Secreted protein" evidence="1">
    <location>
        <begin position="20"/>
        <end position="114"/>
    </location>
</feature>
<accession>A0AAV6LV35</accession>